<dbReference type="GO" id="GO:0009231">
    <property type="term" value="P:riboflavin biosynthetic process"/>
    <property type="evidence" value="ECO:0007669"/>
    <property type="project" value="TreeGrafter"/>
</dbReference>
<dbReference type="OrthoDB" id="9801445at2"/>
<dbReference type="InterPro" id="IPR024087">
    <property type="entry name" value="Creatininase-like_sf"/>
</dbReference>
<accession>A0A1M6ASW3</accession>
<keyword evidence="7" id="KW-1185">Reference proteome</keyword>
<gene>
    <name evidence="6" type="ORF">SAMN02745146_0753</name>
</gene>
<dbReference type="STRING" id="1121955.SAMN02745146_0753"/>
<evidence type="ECO:0000256" key="1">
    <source>
        <dbReference type="ARBA" id="ARBA00001947"/>
    </source>
</evidence>
<keyword evidence="3 6" id="KW-0378">Hydrolase</keyword>
<name>A0A1M6ASW3_9BACT</name>
<evidence type="ECO:0000256" key="3">
    <source>
        <dbReference type="ARBA" id="ARBA00022801"/>
    </source>
</evidence>
<dbReference type="GO" id="GO:0046872">
    <property type="term" value="F:metal ion binding"/>
    <property type="evidence" value="ECO:0007669"/>
    <property type="project" value="UniProtKB-KW"/>
</dbReference>
<evidence type="ECO:0000256" key="4">
    <source>
        <dbReference type="ARBA" id="ARBA00022833"/>
    </source>
</evidence>
<sequence length="264" mass="29105">MSAQSASPSAVPRPYILAETTWKTVRETKYEVVVLPWGATEAHNYHLPYATDNFQCDYVAAEAARKAWEQGAKVVVLPTIPFGVNTGQLDITLDMNLNPSTQLLILRDIVQVLARQGLPKLVVLNGHGGNDFRQILRELQAEFPTVFLSTLNWFRAADRSQFFQAPGDHADALETSAMLHIAPQLVRPLVEAGDGAARQFRIRALRQGWAWAQREWSQVSADTGVGNPAEATAEQGRAFLEAATTNIGQFLVELAAADPHDLYE</sequence>
<evidence type="ECO:0000313" key="7">
    <source>
        <dbReference type="Proteomes" id="UP000184418"/>
    </source>
</evidence>
<dbReference type="PANTHER" id="PTHR35005">
    <property type="entry name" value="3-DEHYDRO-SCYLLO-INOSOSE HYDROLASE"/>
    <property type="match status" value="1"/>
</dbReference>
<dbReference type="Gene3D" id="3.40.50.10310">
    <property type="entry name" value="Creatininase"/>
    <property type="match status" value="1"/>
</dbReference>
<dbReference type="AlphaFoldDB" id="A0A1M6ASW3"/>
<comment type="cofactor">
    <cofactor evidence="1">
        <name>Zn(2+)</name>
        <dbReference type="ChEBI" id="CHEBI:29105"/>
    </cofactor>
</comment>
<protein>
    <submittedName>
        <fullName evidence="6">Creatinine amidohydrolase</fullName>
    </submittedName>
</protein>
<keyword evidence="2" id="KW-0479">Metal-binding</keyword>
<dbReference type="Pfam" id="PF02633">
    <property type="entry name" value="Creatininase"/>
    <property type="match status" value="1"/>
</dbReference>
<evidence type="ECO:0000256" key="2">
    <source>
        <dbReference type="ARBA" id="ARBA00022723"/>
    </source>
</evidence>
<evidence type="ECO:0000313" key="6">
    <source>
        <dbReference type="EMBL" id="SHI39552.1"/>
    </source>
</evidence>
<dbReference type="PANTHER" id="PTHR35005:SF1">
    <property type="entry name" value="2-AMINO-5-FORMYLAMINO-6-RIBOSYLAMINOPYRIMIDIN-4(3H)-ONE 5'-MONOPHOSPHATE DEFORMYLASE"/>
    <property type="match status" value="1"/>
</dbReference>
<dbReference type="EMBL" id="FQYN01000001">
    <property type="protein sequence ID" value="SHI39552.1"/>
    <property type="molecule type" value="Genomic_DNA"/>
</dbReference>
<keyword evidence="4" id="KW-0862">Zinc</keyword>
<dbReference type="GO" id="GO:0016811">
    <property type="term" value="F:hydrolase activity, acting on carbon-nitrogen (but not peptide) bonds, in linear amides"/>
    <property type="evidence" value="ECO:0007669"/>
    <property type="project" value="TreeGrafter"/>
</dbReference>
<comment type="similarity">
    <text evidence="5">Belongs to the creatininase superfamily.</text>
</comment>
<organism evidence="6 7">
    <name type="scientific">Hymenobacter daecheongensis DSM 21074</name>
    <dbReference type="NCBI Taxonomy" id="1121955"/>
    <lineage>
        <taxon>Bacteria</taxon>
        <taxon>Pseudomonadati</taxon>
        <taxon>Bacteroidota</taxon>
        <taxon>Cytophagia</taxon>
        <taxon>Cytophagales</taxon>
        <taxon>Hymenobacteraceae</taxon>
        <taxon>Hymenobacter</taxon>
    </lineage>
</organism>
<dbReference type="Proteomes" id="UP000184418">
    <property type="component" value="Unassembled WGS sequence"/>
</dbReference>
<evidence type="ECO:0000256" key="5">
    <source>
        <dbReference type="ARBA" id="ARBA00024029"/>
    </source>
</evidence>
<reference evidence="6 7" key="1">
    <citation type="submission" date="2016-11" db="EMBL/GenBank/DDBJ databases">
        <authorList>
            <person name="Jaros S."/>
            <person name="Januszkiewicz K."/>
            <person name="Wedrychowicz H."/>
        </authorList>
    </citation>
    <scope>NUCLEOTIDE SEQUENCE [LARGE SCALE GENOMIC DNA]</scope>
    <source>
        <strain evidence="6 7">DSM 21074</strain>
    </source>
</reference>
<proteinExistence type="inferred from homology"/>
<dbReference type="RefSeq" id="WP_073105418.1">
    <property type="nucleotide sequence ID" value="NZ_FQYN01000001.1"/>
</dbReference>
<dbReference type="SUPFAM" id="SSF102215">
    <property type="entry name" value="Creatininase"/>
    <property type="match status" value="1"/>
</dbReference>
<dbReference type="InterPro" id="IPR003785">
    <property type="entry name" value="Creatininase/forma_Hydrolase"/>
</dbReference>